<protein>
    <submittedName>
        <fullName evidence="2">Uncharacterized protein</fullName>
    </submittedName>
</protein>
<feature type="signal peptide" evidence="1">
    <location>
        <begin position="1"/>
        <end position="24"/>
    </location>
</feature>
<dbReference type="EMBL" id="JAKRYL010000003">
    <property type="protein sequence ID" value="MCL7746341.1"/>
    <property type="molecule type" value="Genomic_DNA"/>
</dbReference>
<sequence length="148" mass="16807">MLKSATVLVCVLFLILNFSPTVRANADIAEKNDLKGLHIVPLQNTGVVRVQIGGKRELNVYHEVRQNDLFVECFVNHFSFNQEKAGALHQDGEGHIRLYINDEHVDTLYESAFLIEDVPSGEHEIRVVVVKNDRSPYDLEETFVVTMD</sequence>
<organism evidence="2 3">
    <name type="scientific">Halalkalibacter alkaliphilus</name>
    <dbReference type="NCBI Taxonomy" id="2917993"/>
    <lineage>
        <taxon>Bacteria</taxon>
        <taxon>Bacillati</taxon>
        <taxon>Bacillota</taxon>
        <taxon>Bacilli</taxon>
        <taxon>Bacillales</taxon>
        <taxon>Bacillaceae</taxon>
        <taxon>Halalkalibacter</taxon>
    </lineage>
</organism>
<accession>A0A9X2A6F1</accession>
<evidence type="ECO:0000256" key="1">
    <source>
        <dbReference type="SAM" id="SignalP"/>
    </source>
</evidence>
<dbReference type="RefSeq" id="WP_250095263.1">
    <property type="nucleotide sequence ID" value="NZ_JAKRYL010000003.1"/>
</dbReference>
<comment type="caution">
    <text evidence="2">The sequence shown here is derived from an EMBL/GenBank/DDBJ whole genome shotgun (WGS) entry which is preliminary data.</text>
</comment>
<dbReference type="AlphaFoldDB" id="A0A9X2A6F1"/>
<keyword evidence="1" id="KW-0732">Signal</keyword>
<proteinExistence type="predicted"/>
<dbReference type="Proteomes" id="UP001139150">
    <property type="component" value="Unassembled WGS sequence"/>
</dbReference>
<name>A0A9X2A6F1_9BACI</name>
<gene>
    <name evidence="2" type="ORF">MF646_04325</name>
</gene>
<reference evidence="2" key="1">
    <citation type="submission" date="2022-02" db="EMBL/GenBank/DDBJ databases">
        <title>Halalkalibacter sp. nov. isolated from Lonar Lake, India.</title>
        <authorList>
            <person name="Joshi A."/>
            <person name="Thite S."/>
            <person name="Lodha T."/>
        </authorList>
    </citation>
    <scope>NUCLEOTIDE SEQUENCE</scope>
    <source>
        <strain evidence="2">MEB205</strain>
    </source>
</reference>
<feature type="chain" id="PRO_5040777619" evidence="1">
    <location>
        <begin position="25"/>
        <end position="148"/>
    </location>
</feature>
<evidence type="ECO:0000313" key="2">
    <source>
        <dbReference type="EMBL" id="MCL7746341.1"/>
    </source>
</evidence>
<evidence type="ECO:0000313" key="3">
    <source>
        <dbReference type="Proteomes" id="UP001139150"/>
    </source>
</evidence>
<keyword evidence="3" id="KW-1185">Reference proteome</keyword>